<dbReference type="InterPro" id="IPR029068">
    <property type="entry name" value="Glyas_Bleomycin-R_OHBP_Dase"/>
</dbReference>
<keyword evidence="2" id="KW-0456">Lyase</keyword>
<dbReference type="Proteomes" id="UP000317893">
    <property type="component" value="Unassembled WGS sequence"/>
</dbReference>
<dbReference type="PANTHER" id="PTHR35908">
    <property type="entry name" value="HYPOTHETICAL FUSION PROTEIN"/>
    <property type="match status" value="1"/>
</dbReference>
<comment type="caution">
    <text evidence="2">The sequence shown here is derived from an EMBL/GenBank/DDBJ whole genome shotgun (WGS) entry which is preliminary data.</text>
</comment>
<dbReference type="InterPro" id="IPR041581">
    <property type="entry name" value="Glyoxalase_6"/>
</dbReference>
<dbReference type="GO" id="GO:0016829">
    <property type="term" value="F:lyase activity"/>
    <property type="evidence" value="ECO:0007669"/>
    <property type="project" value="UniProtKB-KW"/>
</dbReference>
<dbReference type="OrthoDB" id="5524593at2"/>
<gene>
    <name evidence="2" type="ORF">FB458_1562</name>
</gene>
<name>A0A542DZF4_9MICO</name>
<dbReference type="AlphaFoldDB" id="A0A542DZF4"/>
<keyword evidence="3" id="KW-1185">Reference proteome</keyword>
<dbReference type="Gene3D" id="3.10.180.10">
    <property type="entry name" value="2,3-Dihydroxybiphenyl 1,2-Dioxygenase, domain 1"/>
    <property type="match status" value="2"/>
</dbReference>
<sequence>MTVRLLGLSLDVADPAAAAAFWGGLLARPVERDGDALRLPGDERQVGLRFVPAERTPALPHLVHLHVTSDHVGDQDAVIRRALDLGARLRDPAARVTGEDHVVLVDPVSAELCVIEPTNGYLAGCGPLGELAGDGSRAVGLFWSAVLGWPLVWDQDDETVVQSPYGGTKVAWGGGPELPRSGRSPQRMDLVADDVDAEVARLVGLGAAVVGRDGDLVELTDPDGTTFTLAAG</sequence>
<organism evidence="2 3">
    <name type="scientific">Lapillicoccus jejuensis</name>
    <dbReference type="NCBI Taxonomy" id="402171"/>
    <lineage>
        <taxon>Bacteria</taxon>
        <taxon>Bacillati</taxon>
        <taxon>Actinomycetota</taxon>
        <taxon>Actinomycetes</taxon>
        <taxon>Micrococcales</taxon>
        <taxon>Intrasporangiaceae</taxon>
        <taxon>Lapillicoccus</taxon>
    </lineage>
</organism>
<proteinExistence type="predicted"/>
<dbReference type="SUPFAM" id="SSF54593">
    <property type="entry name" value="Glyoxalase/Bleomycin resistance protein/Dihydroxybiphenyl dioxygenase"/>
    <property type="match status" value="2"/>
</dbReference>
<dbReference type="EMBL" id="VFMN01000001">
    <property type="protein sequence ID" value="TQJ08472.1"/>
    <property type="molecule type" value="Genomic_DNA"/>
</dbReference>
<reference evidence="2 3" key="1">
    <citation type="submission" date="2019-06" db="EMBL/GenBank/DDBJ databases">
        <title>Sequencing the genomes of 1000 actinobacteria strains.</title>
        <authorList>
            <person name="Klenk H.-P."/>
        </authorList>
    </citation>
    <scope>NUCLEOTIDE SEQUENCE [LARGE SCALE GENOMIC DNA]</scope>
    <source>
        <strain evidence="2 3">DSM 18607</strain>
    </source>
</reference>
<accession>A0A542DZF4</accession>
<evidence type="ECO:0000259" key="1">
    <source>
        <dbReference type="Pfam" id="PF18029"/>
    </source>
</evidence>
<evidence type="ECO:0000313" key="3">
    <source>
        <dbReference type="Proteomes" id="UP000317893"/>
    </source>
</evidence>
<dbReference type="Pfam" id="PF18029">
    <property type="entry name" value="Glyoxalase_6"/>
    <property type="match status" value="2"/>
</dbReference>
<dbReference type="RefSeq" id="WP_141847989.1">
    <property type="nucleotide sequence ID" value="NZ_BAAAPR010000004.1"/>
</dbReference>
<feature type="domain" description="Glyoxalase-like" evidence="1">
    <location>
        <begin position="9"/>
        <end position="115"/>
    </location>
</feature>
<evidence type="ECO:0000313" key="2">
    <source>
        <dbReference type="EMBL" id="TQJ08472.1"/>
    </source>
</evidence>
<dbReference type="PANTHER" id="PTHR35908:SF1">
    <property type="entry name" value="CONSERVED PROTEIN"/>
    <property type="match status" value="1"/>
</dbReference>
<feature type="domain" description="Glyoxalase-like" evidence="1">
    <location>
        <begin position="136"/>
        <end position="229"/>
    </location>
</feature>
<protein>
    <submittedName>
        <fullName evidence="2">Putative enzyme related to lactoylglutathione lyase</fullName>
    </submittedName>
</protein>